<protein>
    <recommendedName>
        <fullName evidence="6 7">Glucose-methanol-choline oxidoreductase N-terminal domain-containing protein</fullName>
    </recommendedName>
</protein>
<evidence type="ECO:0000256" key="1">
    <source>
        <dbReference type="ARBA" id="ARBA00001974"/>
    </source>
</evidence>
<feature type="domain" description="Glucose-methanol-choline oxidoreductase N-terminal" evidence="6">
    <location>
        <begin position="110"/>
        <end position="133"/>
    </location>
</feature>
<evidence type="ECO:0000259" key="7">
    <source>
        <dbReference type="PROSITE" id="PS00624"/>
    </source>
</evidence>
<dbReference type="Pfam" id="PF00732">
    <property type="entry name" value="GMC_oxred_N"/>
    <property type="match status" value="1"/>
</dbReference>
<evidence type="ECO:0000313" key="8">
    <source>
        <dbReference type="EMBL" id="PCG74380.1"/>
    </source>
</evidence>
<dbReference type="PANTHER" id="PTHR11552">
    <property type="entry name" value="GLUCOSE-METHANOL-CHOLINE GMC OXIDOREDUCTASE"/>
    <property type="match status" value="1"/>
</dbReference>
<sequence>MNVAANLVKVAKTQNILKLLTYLQLTAYLWPPEATIKDGACADFVIIGGGTAGCIIASNLVKHKNVSVLVIEAGGTGEFETQEPGLFPYTKNTDYDWKFKTVDNRNIQQGKVLGGSSQVNYMIYGNGYPADYDGWAATTNDSSWAFENLFPLIKRTEKVTDKTILDSPDVAFHGTEGKLRIKKYHSGINDGIFQAYREVGFNVLNDINPDNKFGVSNSYLAVGRGNRQSTAYAFLSPERDNPNLKVAYHSLATKIIFDANKRAVAVRVLTKDKKYITIYVKKEVIVTAGAFKSPQLLMLSGIGPKQHLESKNIKVVSDLPVGFARLSYSGYGLQDGSSTTCATK</sequence>
<dbReference type="Gene3D" id="3.30.560.10">
    <property type="entry name" value="Glucose Oxidase, domain 3"/>
    <property type="match status" value="1"/>
</dbReference>
<feature type="domain" description="Glucose-methanol-choline oxidoreductase N-terminal" evidence="7">
    <location>
        <begin position="289"/>
        <end position="303"/>
    </location>
</feature>
<evidence type="ECO:0000256" key="3">
    <source>
        <dbReference type="ARBA" id="ARBA00022630"/>
    </source>
</evidence>
<proteinExistence type="inferred from homology"/>
<dbReference type="PROSITE" id="PS00623">
    <property type="entry name" value="GMC_OXRED_1"/>
    <property type="match status" value="1"/>
</dbReference>
<dbReference type="PANTHER" id="PTHR11552:SF147">
    <property type="entry name" value="CHOLINE DEHYDROGENASE, MITOCHONDRIAL"/>
    <property type="match status" value="1"/>
</dbReference>
<comment type="similarity">
    <text evidence="2 5">Belongs to the GMC oxidoreductase family.</text>
</comment>
<dbReference type="InterPro" id="IPR012132">
    <property type="entry name" value="GMC_OxRdtase"/>
</dbReference>
<dbReference type="InterPro" id="IPR036188">
    <property type="entry name" value="FAD/NAD-bd_sf"/>
</dbReference>
<dbReference type="PROSITE" id="PS00624">
    <property type="entry name" value="GMC_OXRED_2"/>
    <property type="match status" value="1"/>
</dbReference>
<comment type="caution">
    <text evidence="8">The sequence shown here is derived from an EMBL/GenBank/DDBJ whole genome shotgun (WGS) entry which is preliminary data.</text>
</comment>
<comment type="cofactor">
    <cofactor evidence="1">
        <name>FAD</name>
        <dbReference type="ChEBI" id="CHEBI:57692"/>
    </cofactor>
</comment>
<dbReference type="STRING" id="7102.A0A2A4JSJ8"/>
<dbReference type="GO" id="GO:0050660">
    <property type="term" value="F:flavin adenine dinucleotide binding"/>
    <property type="evidence" value="ECO:0007669"/>
    <property type="project" value="InterPro"/>
</dbReference>
<keyword evidence="4 5" id="KW-0274">FAD</keyword>
<organism evidence="8">
    <name type="scientific">Heliothis virescens</name>
    <name type="common">Tobacco budworm moth</name>
    <dbReference type="NCBI Taxonomy" id="7102"/>
    <lineage>
        <taxon>Eukaryota</taxon>
        <taxon>Metazoa</taxon>
        <taxon>Ecdysozoa</taxon>
        <taxon>Arthropoda</taxon>
        <taxon>Hexapoda</taxon>
        <taxon>Insecta</taxon>
        <taxon>Pterygota</taxon>
        <taxon>Neoptera</taxon>
        <taxon>Endopterygota</taxon>
        <taxon>Lepidoptera</taxon>
        <taxon>Glossata</taxon>
        <taxon>Ditrysia</taxon>
        <taxon>Noctuoidea</taxon>
        <taxon>Noctuidae</taxon>
        <taxon>Heliothinae</taxon>
        <taxon>Heliothis</taxon>
    </lineage>
</organism>
<evidence type="ECO:0000256" key="4">
    <source>
        <dbReference type="ARBA" id="ARBA00022827"/>
    </source>
</evidence>
<name>A0A2A4JSJ8_HELVI</name>
<dbReference type="Gene3D" id="3.50.50.60">
    <property type="entry name" value="FAD/NAD(P)-binding domain"/>
    <property type="match status" value="1"/>
</dbReference>
<evidence type="ECO:0000256" key="2">
    <source>
        <dbReference type="ARBA" id="ARBA00010790"/>
    </source>
</evidence>
<dbReference type="AlphaFoldDB" id="A0A2A4JSJ8"/>
<evidence type="ECO:0000259" key="6">
    <source>
        <dbReference type="PROSITE" id="PS00623"/>
    </source>
</evidence>
<accession>A0A2A4JSJ8</accession>
<evidence type="ECO:0000256" key="5">
    <source>
        <dbReference type="RuleBase" id="RU003968"/>
    </source>
</evidence>
<keyword evidence="3 5" id="KW-0285">Flavoprotein</keyword>
<gene>
    <name evidence="8" type="ORF">B5V51_13418</name>
</gene>
<dbReference type="SUPFAM" id="SSF51905">
    <property type="entry name" value="FAD/NAD(P)-binding domain"/>
    <property type="match status" value="1"/>
</dbReference>
<reference evidence="8" key="1">
    <citation type="submission" date="2017-09" db="EMBL/GenBank/DDBJ databases">
        <title>Contemporary evolution of a Lepidopteran species, Heliothis virescens, in response to modern agricultural practices.</title>
        <authorList>
            <person name="Fritz M.L."/>
            <person name="Deyonke A.M."/>
            <person name="Papanicolaou A."/>
            <person name="Micinski S."/>
            <person name="Westbrook J."/>
            <person name="Gould F."/>
        </authorList>
    </citation>
    <scope>NUCLEOTIDE SEQUENCE [LARGE SCALE GENOMIC DNA]</scope>
    <source>
        <strain evidence="8">HvINT-</strain>
        <tissue evidence="8">Whole body</tissue>
    </source>
</reference>
<dbReference type="EMBL" id="NWSH01000760">
    <property type="protein sequence ID" value="PCG74380.1"/>
    <property type="molecule type" value="Genomic_DNA"/>
</dbReference>
<dbReference type="InterPro" id="IPR000172">
    <property type="entry name" value="GMC_OxRdtase_N"/>
</dbReference>
<dbReference type="GO" id="GO:0016614">
    <property type="term" value="F:oxidoreductase activity, acting on CH-OH group of donors"/>
    <property type="evidence" value="ECO:0007669"/>
    <property type="project" value="InterPro"/>
</dbReference>